<feature type="transmembrane region" description="Helical" evidence="1">
    <location>
        <begin position="20"/>
        <end position="43"/>
    </location>
</feature>
<organism evidence="3">
    <name type="scientific">Caenorhabditis remanei</name>
    <name type="common">Caenorhabditis vulgaris</name>
    <dbReference type="NCBI Taxonomy" id="31234"/>
    <lineage>
        <taxon>Eukaryota</taxon>
        <taxon>Metazoa</taxon>
        <taxon>Ecdysozoa</taxon>
        <taxon>Nematoda</taxon>
        <taxon>Chromadorea</taxon>
        <taxon>Rhabditida</taxon>
        <taxon>Rhabditina</taxon>
        <taxon>Rhabditomorpha</taxon>
        <taxon>Rhabditoidea</taxon>
        <taxon>Rhabditidae</taxon>
        <taxon>Peloderinae</taxon>
        <taxon>Caenorhabditis</taxon>
    </lineage>
</organism>
<keyword evidence="3" id="KW-1185">Reference proteome</keyword>
<dbReference type="GeneID" id="9816500"/>
<protein>
    <submittedName>
        <fullName evidence="2">Uncharacterized protein</fullName>
    </submittedName>
</protein>
<dbReference type="InParanoid" id="E3MF03"/>
<dbReference type="RefSeq" id="XP_003105178.2">
    <property type="nucleotide sequence ID" value="XM_003105130.2"/>
</dbReference>
<dbReference type="KEGG" id="crq:GCK72_021940"/>
<gene>
    <name evidence="2" type="ORF">CRE_21151</name>
</gene>
<dbReference type="AlphaFoldDB" id="E3MF03"/>
<dbReference type="OMA" id="NISCHTT"/>
<keyword evidence="1" id="KW-0812">Transmembrane</keyword>
<evidence type="ECO:0000313" key="3">
    <source>
        <dbReference type="Proteomes" id="UP000008281"/>
    </source>
</evidence>
<proteinExistence type="predicted"/>
<dbReference type="HOGENOM" id="CLU_1205703_0_0_1"/>
<dbReference type="OrthoDB" id="10305115at2759"/>
<sequence>MTLPQYKKMDPPKASTGKLASFMTGLVLVFSITCLAAACLLVMTQSCNPEIINVELLSPRTHGDNKLYKIHCPSTTKNDTEKIEVEITDDTFEHQKEEFLVQAISDKNVLESLYVNGAHSPEDSWSNEKKLYSFWYNPDPARFHGVDELLQLTGNNQTLAKFLTLGRVRSKTQESKPTDLMFYVTDRVFKKEIVIGGCAYSNTTCHETSLLFVKNDLYVYEKFVSEFAVINFVRVFYIPAEDLLSTIII</sequence>
<accession>E3MF03</accession>
<dbReference type="CTD" id="9816500"/>
<name>E3MF03_CAERE</name>
<dbReference type="eggNOG" id="ENOG502TITJ">
    <property type="taxonomic scope" value="Eukaryota"/>
</dbReference>
<keyword evidence="1" id="KW-1133">Transmembrane helix</keyword>
<reference evidence="2" key="1">
    <citation type="submission" date="2007-07" db="EMBL/GenBank/DDBJ databases">
        <title>PCAP assembly of the Caenorhabditis remanei genome.</title>
        <authorList>
            <consortium name="The Caenorhabditis remanei Sequencing Consortium"/>
            <person name="Wilson R.K."/>
        </authorList>
    </citation>
    <scope>NUCLEOTIDE SEQUENCE [LARGE SCALE GENOMIC DNA]</scope>
    <source>
        <strain evidence="2">PB4641</strain>
    </source>
</reference>
<dbReference type="EMBL" id="DS268440">
    <property type="protein sequence ID" value="EFP00639.1"/>
    <property type="molecule type" value="Genomic_DNA"/>
</dbReference>
<evidence type="ECO:0000313" key="2">
    <source>
        <dbReference type="EMBL" id="EFP00639.1"/>
    </source>
</evidence>
<keyword evidence="1" id="KW-0472">Membrane</keyword>
<evidence type="ECO:0000256" key="1">
    <source>
        <dbReference type="SAM" id="Phobius"/>
    </source>
</evidence>
<dbReference type="Proteomes" id="UP000008281">
    <property type="component" value="Unassembled WGS sequence"/>
</dbReference>